<reference evidence="1 2" key="1">
    <citation type="journal article" date="2024" name="G3 (Bethesda)">
        <title>Genome assembly of Hibiscus sabdariffa L. provides insights into metabolisms of medicinal natural products.</title>
        <authorList>
            <person name="Kim T."/>
        </authorList>
    </citation>
    <scope>NUCLEOTIDE SEQUENCE [LARGE SCALE GENOMIC DNA]</scope>
    <source>
        <strain evidence="1">TK-2024</strain>
        <tissue evidence="1">Old leaves</tissue>
    </source>
</reference>
<organism evidence="1 2">
    <name type="scientific">Hibiscus sabdariffa</name>
    <name type="common">roselle</name>
    <dbReference type="NCBI Taxonomy" id="183260"/>
    <lineage>
        <taxon>Eukaryota</taxon>
        <taxon>Viridiplantae</taxon>
        <taxon>Streptophyta</taxon>
        <taxon>Embryophyta</taxon>
        <taxon>Tracheophyta</taxon>
        <taxon>Spermatophyta</taxon>
        <taxon>Magnoliopsida</taxon>
        <taxon>eudicotyledons</taxon>
        <taxon>Gunneridae</taxon>
        <taxon>Pentapetalae</taxon>
        <taxon>rosids</taxon>
        <taxon>malvids</taxon>
        <taxon>Malvales</taxon>
        <taxon>Malvaceae</taxon>
        <taxon>Malvoideae</taxon>
        <taxon>Hibiscus</taxon>
    </lineage>
</organism>
<evidence type="ECO:0000313" key="1">
    <source>
        <dbReference type="EMBL" id="KAK9010494.1"/>
    </source>
</evidence>
<keyword evidence="2" id="KW-1185">Reference proteome</keyword>
<protein>
    <submittedName>
        <fullName evidence="1">Uncharacterized protein</fullName>
    </submittedName>
</protein>
<comment type="caution">
    <text evidence="1">The sequence shown here is derived from an EMBL/GenBank/DDBJ whole genome shotgun (WGS) entry which is preliminary data.</text>
</comment>
<gene>
    <name evidence="1" type="ORF">V6N11_037001</name>
</gene>
<proteinExistence type="predicted"/>
<dbReference type="EMBL" id="JBBPBN010000024">
    <property type="protein sequence ID" value="KAK9010494.1"/>
    <property type="molecule type" value="Genomic_DNA"/>
</dbReference>
<name>A0ABR2RCL9_9ROSI</name>
<accession>A0ABR2RCL9</accession>
<evidence type="ECO:0000313" key="2">
    <source>
        <dbReference type="Proteomes" id="UP001396334"/>
    </source>
</evidence>
<dbReference type="Proteomes" id="UP001396334">
    <property type="component" value="Unassembled WGS sequence"/>
</dbReference>
<sequence length="160" mass="18244">MDDLEKALLGKIEKETEVLVFYYVRPRRPWSPVGATSRFTRDFGPPSDISKNDSLERGMGVDLNIEDDEANLEYLLSEVMSKDARMGVEAFREKVTFLPMFSYPREVNEVIDKKIYFCCRCRAELGYLVVKVDAEFPVEAKINVIVEVVVAEVILPTGLL</sequence>